<dbReference type="EMBL" id="CM017325">
    <property type="protein sequence ID" value="KAE8056995.1"/>
    <property type="molecule type" value="Genomic_DNA"/>
</dbReference>
<organism evidence="1 2">
    <name type="scientific">Carpinus fangiana</name>
    <dbReference type="NCBI Taxonomy" id="176857"/>
    <lineage>
        <taxon>Eukaryota</taxon>
        <taxon>Viridiplantae</taxon>
        <taxon>Streptophyta</taxon>
        <taxon>Embryophyta</taxon>
        <taxon>Tracheophyta</taxon>
        <taxon>Spermatophyta</taxon>
        <taxon>Magnoliopsida</taxon>
        <taxon>eudicotyledons</taxon>
        <taxon>Gunneridae</taxon>
        <taxon>Pentapetalae</taxon>
        <taxon>rosids</taxon>
        <taxon>fabids</taxon>
        <taxon>Fagales</taxon>
        <taxon>Betulaceae</taxon>
        <taxon>Carpinus</taxon>
    </lineage>
</organism>
<dbReference type="OrthoDB" id="1748642at2759"/>
<sequence length="68" mass="7324">MVPTATCVEEHQHIREAITTDLCGEQTVTVTIDDDMQVHEVVGTNVVSPQVVTVRSPPSTSQGHIKNG</sequence>
<name>A0A5N6RA63_9ROSI</name>
<dbReference type="Proteomes" id="UP000327013">
    <property type="component" value="Chromosome 5"/>
</dbReference>
<dbReference type="AlphaFoldDB" id="A0A5N6RA63"/>
<evidence type="ECO:0000313" key="2">
    <source>
        <dbReference type="Proteomes" id="UP000327013"/>
    </source>
</evidence>
<keyword evidence="2" id="KW-1185">Reference proteome</keyword>
<evidence type="ECO:0000313" key="1">
    <source>
        <dbReference type="EMBL" id="KAE8056995.1"/>
    </source>
</evidence>
<proteinExistence type="predicted"/>
<protein>
    <submittedName>
        <fullName evidence="1">Uncharacterized protein</fullName>
    </submittedName>
</protein>
<gene>
    <name evidence="1" type="ORF">FH972_013720</name>
</gene>
<accession>A0A5N6RA63</accession>
<reference evidence="1 2" key="1">
    <citation type="submission" date="2019-06" db="EMBL/GenBank/DDBJ databases">
        <title>A chromosomal-level reference genome of Carpinus fangiana (Coryloideae, Betulaceae).</title>
        <authorList>
            <person name="Yang X."/>
            <person name="Wang Z."/>
            <person name="Zhang L."/>
            <person name="Hao G."/>
            <person name="Liu J."/>
            <person name="Yang Y."/>
        </authorList>
    </citation>
    <scope>NUCLEOTIDE SEQUENCE [LARGE SCALE GENOMIC DNA]</scope>
    <source>
        <strain evidence="1">Cfa_2016G</strain>
        <tissue evidence="1">Leaf</tissue>
    </source>
</reference>